<reference evidence="2" key="1">
    <citation type="submission" date="2023-03" db="EMBL/GenBank/DDBJ databases">
        <title>Massive genome expansion in bonnet fungi (Mycena s.s.) driven by repeated elements and novel gene families across ecological guilds.</title>
        <authorList>
            <consortium name="Lawrence Berkeley National Laboratory"/>
            <person name="Harder C.B."/>
            <person name="Miyauchi S."/>
            <person name="Viragh M."/>
            <person name="Kuo A."/>
            <person name="Thoen E."/>
            <person name="Andreopoulos B."/>
            <person name="Lu D."/>
            <person name="Skrede I."/>
            <person name="Drula E."/>
            <person name="Henrissat B."/>
            <person name="Morin E."/>
            <person name="Kohler A."/>
            <person name="Barry K."/>
            <person name="LaButti K."/>
            <person name="Morin E."/>
            <person name="Salamov A."/>
            <person name="Lipzen A."/>
            <person name="Mereny Z."/>
            <person name="Hegedus B."/>
            <person name="Baldrian P."/>
            <person name="Stursova M."/>
            <person name="Weitz H."/>
            <person name="Taylor A."/>
            <person name="Grigoriev I.V."/>
            <person name="Nagy L.G."/>
            <person name="Martin F."/>
            <person name="Kauserud H."/>
        </authorList>
    </citation>
    <scope>NUCLEOTIDE SEQUENCE</scope>
    <source>
        <strain evidence="2">CBHHK002</strain>
    </source>
</reference>
<accession>A0AAD6Z2R9</accession>
<comment type="caution">
    <text evidence="2">The sequence shown here is derived from an EMBL/GenBank/DDBJ whole genome shotgun (WGS) entry which is preliminary data.</text>
</comment>
<keyword evidence="1" id="KW-1133">Transmembrane helix</keyword>
<keyword evidence="1" id="KW-0472">Membrane</keyword>
<feature type="transmembrane region" description="Helical" evidence="1">
    <location>
        <begin position="47"/>
        <end position="65"/>
    </location>
</feature>
<feature type="transmembrane region" description="Helical" evidence="1">
    <location>
        <begin position="12"/>
        <end position="35"/>
    </location>
</feature>
<dbReference type="AlphaFoldDB" id="A0AAD6Z2R9"/>
<dbReference type="EMBL" id="JARIHO010000101">
    <property type="protein sequence ID" value="KAJ7304539.1"/>
    <property type="molecule type" value="Genomic_DNA"/>
</dbReference>
<keyword evidence="1" id="KW-0812">Transmembrane</keyword>
<evidence type="ECO:0000313" key="3">
    <source>
        <dbReference type="Proteomes" id="UP001218218"/>
    </source>
</evidence>
<keyword evidence="3" id="KW-1185">Reference proteome</keyword>
<feature type="transmembrane region" description="Helical" evidence="1">
    <location>
        <begin position="97"/>
        <end position="116"/>
    </location>
</feature>
<evidence type="ECO:0000256" key="1">
    <source>
        <dbReference type="SAM" id="Phobius"/>
    </source>
</evidence>
<gene>
    <name evidence="2" type="ORF">DFH08DRAFT_903324</name>
</gene>
<feature type="transmembrane region" description="Helical" evidence="1">
    <location>
        <begin position="163"/>
        <end position="184"/>
    </location>
</feature>
<sequence>MKVDIGLDKASLIALVLETFNIGIFTTLFAGTLRLILMKRMSNPNRLMLPILCLIWVLSLAHWIIDITRAVSAFLDTPAGALSYYEDVGNPLEAAKTAVYTTVTMTGDFFMIYRCFVVWNRKWFIVMLPIALWFSCGVTGYGATRILLVARGDGIFFQQLTPWITSFFSMSLALNIYCTGFIAYRILRTRMALHKGNSGNSRVYSALIVFLESAAIYSTSLLVLLIVYVLNSNSQYILLDVTTSLIGITFSMILLRLVIIDLKPEQETFGSVRSAQPWGQNSHPLTSITVSRLVEVGTESFDHGDSAKHRVE</sequence>
<organism evidence="2 3">
    <name type="scientific">Mycena albidolilacea</name>
    <dbReference type="NCBI Taxonomy" id="1033008"/>
    <lineage>
        <taxon>Eukaryota</taxon>
        <taxon>Fungi</taxon>
        <taxon>Dikarya</taxon>
        <taxon>Basidiomycota</taxon>
        <taxon>Agaricomycotina</taxon>
        <taxon>Agaricomycetes</taxon>
        <taxon>Agaricomycetidae</taxon>
        <taxon>Agaricales</taxon>
        <taxon>Marasmiineae</taxon>
        <taxon>Mycenaceae</taxon>
        <taxon>Mycena</taxon>
    </lineage>
</organism>
<feature type="transmembrane region" description="Helical" evidence="1">
    <location>
        <begin position="236"/>
        <end position="259"/>
    </location>
</feature>
<protein>
    <submittedName>
        <fullName evidence="2">Uncharacterized protein</fullName>
    </submittedName>
</protein>
<evidence type="ECO:0000313" key="2">
    <source>
        <dbReference type="EMBL" id="KAJ7304539.1"/>
    </source>
</evidence>
<feature type="transmembrane region" description="Helical" evidence="1">
    <location>
        <begin position="123"/>
        <end position="143"/>
    </location>
</feature>
<name>A0AAD6Z2R9_9AGAR</name>
<dbReference type="Proteomes" id="UP001218218">
    <property type="component" value="Unassembled WGS sequence"/>
</dbReference>
<proteinExistence type="predicted"/>
<feature type="transmembrane region" description="Helical" evidence="1">
    <location>
        <begin position="204"/>
        <end position="230"/>
    </location>
</feature>